<dbReference type="GO" id="GO:0005524">
    <property type="term" value="F:ATP binding"/>
    <property type="evidence" value="ECO:0007669"/>
    <property type="project" value="UniProtKB-KW"/>
</dbReference>
<evidence type="ECO:0000256" key="4">
    <source>
        <dbReference type="ARBA" id="ARBA00004763"/>
    </source>
</evidence>
<comment type="similarity">
    <text evidence="15">In the N-terminal section; belongs to the HPPK family.</text>
</comment>
<keyword evidence="10" id="KW-0418">Kinase</keyword>
<dbReference type="GO" id="GO:0003848">
    <property type="term" value="F:2-amino-4-hydroxy-6-hydroxymethyldihydropteridine diphosphokinase activity"/>
    <property type="evidence" value="ECO:0007669"/>
    <property type="project" value="UniProtKB-EC"/>
</dbReference>
<reference evidence="17 18" key="1">
    <citation type="journal article" date="2023" name="Life. Sci Alliance">
        <title>Evolutionary insights into 3D genome organization and epigenetic landscape of Vigna mungo.</title>
        <authorList>
            <person name="Junaid A."/>
            <person name="Singh B."/>
            <person name="Bhatia S."/>
        </authorList>
    </citation>
    <scope>NUCLEOTIDE SEQUENCE [LARGE SCALE GENOMIC DNA]</scope>
    <source>
        <strain evidence="17">Urdbean</strain>
    </source>
</reference>
<dbReference type="PROSITE" id="PS00793">
    <property type="entry name" value="DHPS_2"/>
    <property type="match status" value="1"/>
</dbReference>
<proteinExistence type="inferred from homology"/>
<keyword evidence="8" id="KW-0479">Metal-binding</keyword>
<comment type="similarity">
    <text evidence="6">In the C-terminal section; belongs to the DHPS family.</text>
</comment>
<dbReference type="Pfam" id="PF00809">
    <property type="entry name" value="Pterin_bind"/>
    <property type="match status" value="1"/>
</dbReference>
<evidence type="ECO:0000256" key="9">
    <source>
        <dbReference type="ARBA" id="ARBA00022741"/>
    </source>
</evidence>
<dbReference type="InterPro" id="IPR000550">
    <property type="entry name" value="Hppk"/>
</dbReference>
<dbReference type="SUPFAM" id="SSF51717">
    <property type="entry name" value="Dihydropteroate synthetase-like"/>
    <property type="match status" value="1"/>
</dbReference>
<dbReference type="InterPro" id="IPR045031">
    <property type="entry name" value="DHP_synth-like"/>
</dbReference>
<dbReference type="InterPro" id="IPR000489">
    <property type="entry name" value="Pterin-binding_dom"/>
</dbReference>
<keyword evidence="13" id="KW-0289">Folate biosynthesis</keyword>
<evidence type="ECO:0000256" key="8">
    <source>
        <dbReference type="ARBA" id="ARBA00022723"/>
    </source>
</evidence>
<evidence type="ECO:0000256" key="13">
    <source>
        <dbReference type="ARBA" id="ARBA00022909"/>
    </source>
</evidence>
<evidence type="ECO:0000256" key="3">
    <source>
        <dbReference type="ARBA" id="ARBA00001946"/>
    </source>
</evidence>
<dbReference type="NCBIfam" id="TIGR01496">
    <property type="entry name" value="DHPS"/>
    <property type="match status" value="1"/>
</dbReference>
<dbReference type="PROSITE" id="PS00794">
    <property type="entry name" value="HPPK"/>
    <property type="match status" value="1"/>
</dbReference>
<dbReference type="GO" id="GO:0004156">
    <property type="term" value="F:dihydropteroate synthase activity"/>
    <property type="evidence" value="ECO:0007669"/>
    <property type="project" value="UniProtKB-EC"/>
</dbReference>
<keyword evidence="11" id="KW-0067">ATP-binding</keyword>
<evidence type="ECO:0000256" key="11">
    <source>
        <dbReference type="ARBA" id="ARBA00022840"/>
    </source>
</evidence>
<dbReference type="InterPro" id="IPR006390">
    <property type="entry name" value="DHP_synth_dom"/>
</dbReference>
<accession>A0AAQ3RXJ6</accession>
<comment type="pathway">
    <text evidence="5">Cofactor biosynthesis; tetrahydrofolate biosynthesis; 2-amino-4-hydroxy-6-hydroxymethyl-7,8-dihydropteridine diphosphate from 7,8-dihydroneopterin triphosphate: step 4/4.</text>
</comment>
<dbReference type="SUPFAM" id="SSF55083">
    <property type="entry name" value="6-hydroxymethyl-7,8-dihydropterin pyrophosphokinase, HPPK"/>
    <property type="match status" value="1"/>
</dbReference>
<gene>
    <name evidence="17" type="ORF">V8G54_014537</name>
</gene>
<dbReference type="AlphaFoldDB" id="A0AAQ3RXJ6"/>
<organism evidence="17 18">
    <name type="scientific">Vigna mungo</name>
    <name type="common">Black gram</name>
    <name type="synonym">Phaseolus mungo</name>
    <dbReference type="NCBI Taxonomy" id="3915"/>
    <lineage>
        <taxon>Eukaryota</taxon>
        <taxon>Viridiplantae</taxon>
        <taxon>Streptophyta</taxon>
        <taxon>Embryophyta</taxon>
        <taxon>Tracheophyta</taxon>
        <taxon>Spermatophyta</taxon>
        <taxon>Magnoliopsida</taxon>
        <taxon>eudicotyledons</taxon>
        <taxon>Gunneridae</taxon>
        <taxon>Pentapetalae</taxon>
        <taxon>rosids</taxon>
        <taxon>fabids</taxon>
        <taxon>Fabales</taxon>
        <taxon>Fabaceae</taxon>
        <taxon>Papilionoideae</taxon>
        <taxon>50 kb inversion clade</taxon>
        <taxon>NPAAA clade</taxon>
        <taxon>indigoferoid/millettioid clade</taxon>
        <taxon>Phaseoleae</taxon>
        <taxon>Vigna</taxon>
    </lineage>
</organism>
<name>A0AAQ3RXJ6_VIGMU</name>
<dbReference type="PROSITE" id="PS00792">
    <property type="entry name" value="DHPS_1"/>
    <property type="match status" value="1"/>
</dbReference>
<comment type="catalytic activity">
    <reaction evidence="2">
        <text>6-hydroxymethyl-7,8-dihydropterin + ATP = (7,8-dihydropterin-6-yl)methyl diphosphate + AMP + H(+)</text>
        <dbReference type="Rhea" id="RHEA:11412"/>
        <dbReference type="ChEBI" id="CHEBI:15378"/>
        <dbReference type="ChEBI" id="CHEBI:30616"/>
        <dbReference type="ChEBI" id="CHEBI:44841"/>
        <dbReference type="ChEBI" id="CHEBI:72950"/>
        <dbReference type="ChEBI" id="CHEBI:456215"/>
        <dbReference type="EC" id="2.7.6.3"/>
    </reaction>
</comment>
<keyword evidence="14" id="KW-0511">Multifunctional enzyme</keyword>
<evidence type="ECO:0000256" key="7">
    <source>
        <dbReference type="ARBA" id="ARBA00022679"/>
    </source>
</evidence>
<dbReference type="Pfam" id="PF01288">
    <property type="entry name" value="HPPK"/>
    <property type="match status" value="1"/>
</dbReference>
<dbReference type="CDD" id="cd00483">
    <property type="entry name" value="HPPK"/>
    <property type="match status" value="1"/>
</dbReference>
<dbReference type="PANTHER" id="PTHR20941:SF1">
    <property type="entry name" value="FOLIC ACID SYNTHESIS PROTEIN FOL1"/>
    <property type="match status" value="1"/>
</dbReference>
<evidence type="ECO:0000256" key="15">
    <source>
        <dbReference type="ARBA" id="ARBA00061359"/>
    </source>
</evidence>
<comment type="catalytic activity">
    <reaction evidence="1">
        <text>(7,8-dihydropterin-6-yl)methyl diphosphate + 4-aminobenzoate = 7,8-dihydropteroate + diphosphate</text>
        <dbReference type="Rhea" id="RHEA:19949"/>
        <dbReference type="ChEBI" id="CHEBI:17836"/>
        <dbReference type="ChEBI" id="CHEBI:17839"/>
        <dbReference type="ChEBI" id="CHEBI:33019"/>
        <dbReference type="ChEBI" id="CHEBI:72950"/>
        <dbReference type="EC" id="2.5.1.15"/>
    </reaction>
</comment>
<evidence type="ECO:0000259" key="16">
    <source>
        <dbReference type="PROSITE" id="PS50972"/>
    </source>
</evidence>
<dbReference type="Gene3D" id="3.20.20.20">
    <property type="entry name" value="Dihydropteroate synthase-like"/>
    <property type="match status" value="1"/>
</dbReference>
<comment type="cofactor">
    <cofactor evidence="3">
        <name>Mg(2+)</name>
        <dbReference type="ChEBI" id="CHEBI:18420"/>
    </cofactor>
</comment>
<keyword evidence="18" id="KW-1185">Reference proteome</keyword>
<feature type="domain" description="Pterin-binding" evidence="16">
    <location>
        <begin position="242"/>
        <end position="509"/>
    </location>
</feature>
<evidence type="ECO:0000256" key="14">
    <source>
        <dbReference type="ARBA" id="ARBA00023268"/>
    </source>
</evidence>
<dbReference type="Gene3D" id="3.30.70.560">
    <property type="entry name" value="7,8-Dihydro-6-hydroxymethylpterin-pyrophosphokinase HPPK"/>
    <property type="match status" value="1"/>
</dbReference>
<dbReference type="GO" id="GO:0046656">
    <property type="term" value="P:folic acid biosynthetic process"/>
    <property type="evidence" value="ECO:0007669"/>
    <property type="project" value="UniProtKB-KW"/>
</dbReference>
<evidence type="ECO:0000256" key="6">
    <source>
        <dbReference type="ARBA" id="ARBA00009951"/>
    </source>
</evidence>
<dbReference type="Proteomes" id="UP001374535">
    <property type="component" value="Chromosome 5"/>
</dbReference>
<keyword evidence="9" id="KW-0547">Nucleotide-binding</keyword>
<evidence type="ECO:0000313" key="17">
    <source>
        <dbReference type="EMBL" id="WVZ10007.1"/>
    </source>
</evidence>
<keyword evidence="7" id="KW-0808">Transferase</keyword>
<comment type="pathway">
    <text evidence="4">Cofactor biosynthesis; tetrahydrofolate biosynthesis; 7,8-dihydrofolate from 2-amino-4-hydroxy-6-hydroxymethyl-7,8-dihydropteridine diphosphate and 4-aminobenzoate: step 1/2.</text>
</comment>
<dbReference type="FunFam" id="3.20.20.20:FF:000006">
    <property type="entry name" value="Dihydropteroate synthase"/>
    <property type="match status" value="1"/>
</dbReference>
<evidence type="ECO:0000256" key="1">
    <source>
        <dbReference type="ARBA" id="ARBA00000012"/>
    </source>
</evidence>
<dbReference type="InterPro" id="IPR011005">
    <property type="entry name" value="Dihydropteroate_synth-like_sf"/>
</dbReference>
<dbReference type="CDD" id="cd00739">
    <property type="entry name" value="DHPS"/>
    <property type="match status" value="1"/>
</dbReference>
<dbReference type="GO" id="GO:0005737">
    <property type="term" value="C:cytoplasm"/>
    <property type="evidence" value="ECO:0007669"/>
    <property type="project" value="UniProtKB-ARBA"/>
</dbReference>
<evidence type="ECO:0000256" key="10">
    <source>
        <dbReference type="ARBA" id="ARBA00022777"/>
    </source>
</evidence>
<dbReference type="FunFam" id="3.30.70.560:FF:000003">
    <property type="entry name" value="Folate synthesis bifunctional protein"/>
    <property type="match status" value="1"/>
</dbReference>
<dbReference type="PANTHER" id="PTHR20941">
    <property type="entry name" value="FOLATE SYNTHESIS PROTEINS"/>
    <property type="match status" value="1"/>
</dbReference>
<evidence type="ECO:0000256" key="5">
    <source>
        <dbReference type="ARBA" id="ARBA00005051"/>
    </source>
</evidence>
<evidence type="ECO:0000256" key="12">
    <source>
        <dbReference type="ARBA" id="ARBA00022842"/>
    </source>
</evidence>
<dbReference type="InterPro" id="IPR035907">
    <property type="entry name" value="Hppk_sf"/>
</dbReference>
<dbReference type="GO" id="GO:0016301">
    <property type="term" value="F:kinase activity"/>
    <property type="evidence" value="ECO:0007669"/>
    <property type="project" value="UniProtKB-KW"/>
</dbReference>
<evidence type="ECO:0000256" key="2">
    <source>
        <dbReference type="ARBA" id="ARBA00000198"/>
    </source>
</evidence>
<dbReference type="GO" id="GO:0046872">
    <property type="term" value="F:metal ion binding"/>
    <property type="evidence" value="ECO:0007669"/>
    <property type="project" value="UniProtKB-KW"/>
</dbReference>
<evidence type="ECO:0000313" key="18">
    <source>
        <dbReference type="Proteomes" id="UP001374535"/>
    </source>
</evidence>
<dbReference type="GO" id="GO:0046654">
    <property type="term" value="P:tetrahydrofolate biosynthetic process"/>
    <property type="evidence" value="ECO:0007669"/>
    <property type="project" value="TreeGrafter"/>
</dbReference>
<dbReference type="NCBIfam" id="TIGR01498">
    <property type="entry name" value="folK"/>
    <property type="match status" value="1"/>
</dbReference>
<protein>
    <recommendedName>
        <fullName evidence="16">Pterin-binding domain-containing protein</fullName>
    </recommendedName>
</protein>
<keyword evidence="12" id="KW-0460">Magnesium</keyword>
<dbReference type="EMBL" id="CP144696">
    <property type="protein sequence ID" value="WVZ10007.1"/>
    <property type="molecule type" value="Genomic_DNA"/>
</dbReference>
<sequence length="566" mass="62393">MLDLKGKCALFRMSILKYLETSRHKVFAARKYLKVLGFSSFHTAPNSSVELHSQEEEVVIALGSNVGNRLHNFKEALKLMRNSGINITRHACLYETAPAYVTDQPRFINSAVRAVTKLGPHELLSTLKRIEKDLGRTDGIRYGPRPIDLDILFYGKYKVSSDILTIPHERIWERPFVMAPLMDLLGSAIDSDAVAAWHSFSGHSGGLSGLWEDLGSESLIGKEGMYRVIPVANGLLDWSRRTSVMGILNVTPDSFSDGGNFLSVESAVSQVRLMISEGADMIDIGAQSTRPMASRISVEEELGRLIPILEAVVSMPEAEGKLISVDTFYSEVALEAVSKGAHLINDVSAGQLDSNMFKVMADLDVPYVAMHMRGDPSTMQNSENLKYDKVCKEISSELYSRVREAEISGIPAWRIIIDPGIGFSKKTEQNLEILFGLSDIRKEIGTRSLSISHAPMLIGPSRKRFLGEICPRPAAERDHATIAAVTAGVLGGANIVRVHNVKANLDAVKLLYLLPVSIAKLPEYLDYAARTLWVLFLAVTPTARFSVEHHAAAKARTEKYRVQCSI</sequence>
<dbReference type="PROSITE" id="PS50972">
    <property type="entry name" value="PTERIN_BINDING"/>
    <property type="match status" value="1"/>
</dbReference>